<keyword evidence="2 13" id="KW-0963">Cytoplasm</keyword>
<keyword evidence="17" id="KW-1185">Reference proteome</keyword>
<dbReference type="GO" id="GO:0000716">
    <property type="term" value="P:transcription-coupled nucleotide-excision repair, DNA damage recognition"/>
    <property type="evidence" value="ECO:0007669"/>
    <property type="project" value="UniProtKB-UniRule"/>
</dbReference>
<evidence type="ECO:0000256" key="11">
    <source>
        <dbReference type="ARBA" id="ARBA00061399"/>
    </source>
</evidence>
<dbReference type="GO" id="GO:0005524">
    <property type="term" value="F:ATP binding"/>
    <property type="evidence" value="ECO:0007669"/>
    <property type="project" value="UniProtKB-UniRule"/>
</dbReference>
<dbReference type="Pfam" id="PF00271">
    <property type="entry name" value="Helicase_C"/>
    <property type="match status" value="1"/>
</dbReference>
<gene>
    <name evidence="13 16" type="primary">mfd</name>
    <name evidence="16" type="ORF">H5P27_16085</name>
</gene>
<dbReference type="EMBL" id="JACHVC010000013">
    <property type="protein sequence ID" value="MBC2607573.1"/>
    <property type="molecule type" value="Genomic_DNA"/>
</dbReference>
<dbReference type="Pfam" id="PF17757">
    <property type="entry name" value="UvrB_inter"/>
    <property type="match status" value="1"/>
</dbReference>
<name>A0A7X1BAR8_9BACT</name>
<dbReference type="FunFam" id="3.40.50.300:FF:000546">
    <property type="entry name" value="Transcription-repair-coupling factor"/>
    <property type="match status" value="1"/>
</dbReference>
<keyword evidence="4 13" id="KW-0227">DNA damage</keyword>
<dbReference type="PANTHER" id="PTHR47964:SF1">
    <property type="entry name" value="ATP-DEPENDENT DNA HELICASE HOMOLOG RECG, CHLOROPLASTIC"/>
    <property type="match status" value="1"/>
</dbReference>
<dbReference type="SMART" id="SM00490">
    <property type="entry name" value="HELICc"/>
    <property type="match status" value="1"/>
</dbReference>
<keyword evidence="9 13" id="KW-0234">DNA repair</keyword>
<dbReference type="Gene3D" id="3.40.50.300">
    <property type="entry name" value="P-loop containing nucleotide triphosphate hydrolases"/>
    <property type="match status" value="2"/>
</dbReference>
<dbReference type="InterPro" id="IPR027417">
    <property type="entry name" value="P-loop_NTPase"/>
</dbReference>
<keyword evidence="5 13" id="KW-0378">Hydrolase</keyword>
<dbReference type="Gene3D" id="3.30.2060.10">
    <property type="entry name" value="Penicillin-binding protein 1b domain"/>
    <property type="match status" value="1"/>
</dbReference>
<dbReference type="NCBIfam" id="TIGR00580">
    <property type="entry name" value="mfd"/>
    <property type="match status" value="1"/>
</dbReference>
<organism evidence="16 17">
    <name type="scientific">Pelagicoccus albus</name>
    <dbReference type="NCBI Taxonomy" id="415222"/>
    <lineage>
        <taxon>Bacteria</taxon>
        <taxon>Pseudomonadati</taxon>
        <taxon>Verrucomicrobiota</taxon>
        <taxon>Opitutia</taxon>
        <taxon>Puniceicoccales</taxon>
        <taxon>Pelagicoccaceae</taxon>
        <taxon>Pelagicoccus</taxon>
    </lineage>
</organism>
<dbReference type="PANTHER" id="PTHR47964">
    <property type="entry name" value="ATP-DEPENDENT DNA HELICASE HOMOLOG RECG, CHLOROPLASTIC"/>
    <property type="match status" value="1"/>
</dbReference>
<evidence type="ECO:0000256" key="12">
    <source>
        <dbReference type="ARBA" id="ARBA00070128"/>
    </source>
</evidence>
<evidence type="ECO:0000259" key="15">
    <source>
        <dbReference type="PROSITE" id="PS51194"/>
    </source>
</evidence>
<dbReference type="InterPro" id="IPR036101">
    <property type="entry name" value="CarD-like/TRCF_RID_sf"/>
</dbReference>
<sequence>MSDLSRSNRSILLPPDLSQWDQAIGVSEEAVAPIVEDWIQGRKSKLQIVVVRNSSIAEQLAADLAYFHRLSRQSEANPDFLYFPESSDRGNDEDASADQFETGSERIAILSKIRSPEKRITLVTTAKALAQKVPSAKALESTQITLKPGEEHVFEELIAQIEQLDYDSEGLCEAPGQFARRGGLIDIYPISSDKPYRIDFFGDDIDAIKELDPVSQRSGKAVDSLVIDASPTLEMQAAENGISDHLPSLVSWAIVEPDQILESFDTALEQASGHSIGKAWTQLRDARAGHSDDWATFSDLDLDSEEDPTARSTTYEAESLSFYRPIPDSAKFADERLADEQSARIQFLDQVSRWSKKGEKVFVVLPNESDKKRIEELIAESDQLSKIDFTFWEGDLNQGFRIHFRPKLGKLSWPSLKGTKGCVLITETELFGRRRGRKPPTRQKALVSQSQVDQLLDFAELVDGEFVVHLQHGIALYRGITKVDMQGQMREVLSLEFDEGVALHIPLQEAHLISRYVGISKTRPKLGKIGSNRWGKTREAAERATLDLAAKLLELQAKRDSGGGHAFASDTEWQTEFESSFPFKETPDQLKAIKESKADMEKPIPMDRLICGDVGFGKTEVAIRAAFKAVMDGKQVVILVPTTVLAQQHFLNFRDRMAGYPIVVETVSRFRKPAEIKKILQSTAQGRVDILVGTHRVLQKDVSFKDLGLAIIDEEQRFGLKHKEIFKEWRSTVDIMTMSATPIPRTLYMALTGARELSVIETAPVERKPIQTIVKSYDDALVAEVVRREIARGGQVFYLHNRVQTIDTVAAKLRTLVPEVTIGVGHGQMDEKRLEQVMLDFVNQKYQVLVCTTIIESGLDIPNCNTIIIEGADRFGLSQLYQLRGRVGRFKRQAYAYLLLHKHKRLMDVARKRLAAIRQHNQLGAGFRLAMRDLELRGAGNLLGSEQSGHIVGVGFELYCQLLKQSVARLKGDAAATQIRASVKLDFVYQGEGEMQAANRHEDGFTVLKRLDLKEGMCEPIQARIPASFISETRLRIDLYRKLALAGSPSAVRELRETIIDRFGKFPTEVEALLRLTEIRCLAEQRNIHSVESQGNRLKCRIYKGRESDYIKLGSRFPRLNANNALKRLNEILVFLNNLPSHRS</sequence>
<dbReference type="InterPro" id="IPR011545">
    <property type="entry name" value="DEAD/DEAH_box_helicase_dom"/>
</dbReference>
<dbReference type="CDD" id="cd17991">
    <property type="entry name" value="DEXHc_TRCF"/>
    <property type="match status" value="1"/>
</dbReference>
<accession>A0A7X1BAR8</accession>
<evidence type="ECO:0000256" key="7">
    <source>
        <dbReference type="ARBA" id="ARBA00022840"/>
    </source>
</evidence>
<comment type="similarity">
    <text evidence="11 13">In the C-terminal section; belongs to the helicase family. RecG subfamily.</text>
</comment>
<dbReference type="InterPro" id="IPR004576">
    <property type="entry name" value="Mfd"/>
</dbReference>
<dbReference type="HAMAP" id="MF_00969">
    <property type="entry name" value="TRCF"/>
    <property type="match status" value="1"/>
</dbReference>
<evidence type="ECO:0000256" key="9">
    <source>
        <dbReference type="ARBA" id="ARBA00023204"/>
    </source>
</evidence>
<feature type="domain" description="Helicase ATP-binding" evidence="14">
    <location>
        <begin position="599"/>
        <end position="760"/>
    </location>
</feature>
<dbReference type="GO" id="GO:0005737">
    <property type="term" value="C:cytoplasm"/>
    <property type="evidence" value="ECO:0007669"/>
    <property type="project" value="UniProtKB-SubCell"/>
</dbReference>
<dbReference type="Gene3D" id="2.40.10.170">
    <property type="match status" value="1"/>
</dbReference>
<comment type="subcellular location">
    <subcellularLocation>
        <location evidence="1 13">Cytoplasm</location>
    </subcellularLocation>
</comment>
<evidence type="ECO:0000256" key="4">
    <source>
        <dbReference type="ARBA" id="ARBA00022763"/>
    </source>
</evidence>
<evidence type="ECO:0000259" key="14">
    <source>
        <dbReference type="PROSITE" id="PS51192"/>
    </source>
</evidence>
<dbReference type="SMART" id="SM01058">
    <property type="entry name" value="CarD_TRCF"/>
    <property type="match status" value="1"/>
</dbReference>
<evidence type="ECO:0000256" key="5">
    <source>
        <dbReference type="ARBA" id="ARBA00022801"/>
    </source>
</evidence>
<dbReference type="Gene3D" id="3.40.50.11180">
    <property type="match status" value="1"/>
</dbReference>
<dbReference type="RefSeq" id="WP_185661449.1">
    <property type="nucleotide sequence ID" value="NZ_CAWPOO010000013.1"/>
</dbReference>
<comment type="similarity">
    <text evidence="10 13">In the N-terminal section; belongs to the UvrB family.</text>
</comment>
<evidence type="ECO:0000256" key="1">
    <source>
        <dbReference type="ARBA" id="ARBA00004496"/>
    </source>
</evidence>
<dbReference type="GO" id="GO:0006355">
    <property type="term" value="P:regulation of DNA-templated transcription"/>
    <property type="evidence" value="ECO:0007669"/>
    <property type="project" value="UniProtKB-UniRule"/>
</dbReference>
<proteinExistence type="inferred from homology"/>
<dbReference type="Proteomes" id="UP000526501">
    <property type="component" value="Unassembled WGS sequence"/>
</dbReference>
<dbReference type="GO" id="GO:0016787">
    <property type="term" value="F:hydrolase activity"/>
    <property type="evidence" value="ECO:0007669"/>
    <property type="project" value="UniProtKB-KW"/>
</dbReference>
<evidence type="ECO:0000256" key="13">
    <source>
        <dbReference type="HAMAP-Rule" id="MF_00969"/>
    </source>
</evidence>
<dbReference type="InterPro" id="IPR047112">
    <property type="entry name" value="RecG/Mfd"/>
</dbReference>
<dbReference type="GO" id="GO:0003678">
    <property type="term" value="F:DNA helicase activity"/>
    <property type="evidence" value="ECO:0007669"/>
    <property type="project" value="TreeGrafter"/>
</dbReference>
<keyword evidence="6" id="KW-0347">Helicase</keyword>
<dbReference type="EC" id="3.6.4.-" evidence="13"/>
<dbReference type="SMART" id="SM00487">
    <property type="entry name" value="DEXDc"/>
    <property type="match status" value="1"/>
</dbReference>
<evidence type="ECO:0000256" key="8">
    <source>
        <dbReference type="ARBA" id="ARBA00023125"/>
    </source>
</evidence>
<dbReference type="AlphaFoldDB" id="A0A7X1BAR8"/>
<keyword evidence="3 13" id="KW-0547">Nucleotide-binding</keyword>
<evidence type="ECO:0000313" key="16">
    <source>
        <dbReference type="EMBL" id="MBC2607573.1"/>
    </source>
</evidence>
<dbReference type="InterPro" id="IPR014001">
    <property type="entry name" value="Helicase_ATP-bd"/>
</dbReference>
<dbReference type="InterPro" id="IPR001650">
    <property type="entry name" value="Helicase_C-like"/>
</dbReference>
<reference evidence="16 17" key="1">
    <citation type="submission" date="2020-07" db="EMBL/GenBank/DDBJ databases">
        <authorList>
            <person name="Feng X."/>
        </authorList>
    </citation>
    <scope>NUCLEOTIDE SEQUENCE [LARGE SCALE GENOMIC DNA]</scope>
    <source>
        <strain evidence="16 17">JCM23202</strain>
    </source>
</reference>
<evidence type="ECO:0000313" key="17">
    <source>
        <dbReference type="Proteomes" id="UP000526501"/>
    </source>
</evidence>
<dbReference type="Gene3D" id="3.90.1150.50">
    <property type="entry name" value="Transcription-repair-coupling factor, D7 domain"/>
    <property type="match status" value="1"/>
</dbReference>
<feature type="domain" description="Helicase C-terminal" evidence="15">
    <location>
        <begin position="777"/>
        <end position="935"/>
    </location>
</feature>
<comment type="function">
    <text evidence="13">Couples transcription and DNA repair by recognizing RNA polymerase (RNAP) stalled at DNA lesions. Mediates ATP-dependent release of RNAP and its truncated transcript from the DNA, and recruitment of nucleotide excision repair machinery to the damaged site.</text>
</comment>
<dbReference type="InterPro" id="IPR041471">
    <property type="entry name" value="UvrB_inter"/>
</dbReference>
<dbReference type="SUPFAM" id="SSF143517">
    <property type="entry name" value="TRCF domain-like"/>
    <property type="match status" value="1"/>
</dbReference>
<dbReference type="InterPro" id="IPR037235">
    <property type="entry name" value="TRCF-like_C_D7"/>
</dbReference>
<dbReference type="PROSITE" id="PS51194">
    <property type="entry name" value="HELICASE_CTER"/>
    <property type="match status" value="1"/>
</dbReference>
<dbReference type="Pfam" id="PF00270">
    <property type="entry name" value="DEAD"/>
    <property type="match status" value="1"/>
</dbReference>
<evidence type="ECO:0000256" key="10">
    <source>
        <dbReference type="ARBA" id="ARBA00061104"/>
    </source>
</evidence>
<keyword evidence="7 13" id="KW-0067">ATP-binding</keyword>
<protein>
    <recommendedName>
        <fullName evidence="12 13">Transcription-repair-coupling factor</fullName>
        <shortName evidence="13">TRCF</shortName>
        <ecNumber evidence="13">3.6.4.-</ecNumber>
    </recommendedName>
</protein>
<evidence type="ECO:0000256" key="3">
    <source>
        <dbReference type="ARBA" id="ARBA00022741"/>
    </source>
</evidence>
<evidence type="ECO:0000256" key="2">
    <source>
        <dbReference type="ARBA" id="ARBA00022490"/>
    </source>
</evidence>
<comment type="caution">
    <text evidence="16">The sequence shown here is derived from an EMBL/GenBank/DDBJ whole genome shotgun (WGS) entry which is preliminary data.</text>
</comment>
<dbReference type="InterPro" id="IPR005118">
    <property type="entry name" value="TRCF_C"/>
</dbReference>
<dbReference type="SMART" id="SM00982">
    <property type="entry name" value="TRCF"/>
    <property type="match status" value="1"/>
</dbReference>
<keyword evidence="8 13" id="KW-0238">DNA-binding</keyword>
<dbReference type="Pfam" id="PF02559">
    <property type="entry name" value="CarD_TRCF_RID"/>
    <property type="match status" value="1"/>
</dbReference>
<dbReference type="PROSITE" id="PS51192">
    <property type="entry name" value="HELICASE_ATP_BIND_1"/>
    <property type="match status" value="1"/>
</dbReference>
<dbReference type="Pfam" id="PF03461">
    <property type="entry name" value="TRCF"/>
    <property type="match status" value="1"/>
</dbReference>
<evidence type="ECO:0000256" key="6">
    <source>
        <dbReference type="ARBA" id="ARBA00022806"/>
    </source>
</evidence>
<dbReference type="SUPFAM" id="SSF141259">
    <property type="entry name" value="CarD-like"/>
    <property type="match status" value="1"/>
</dbReference>
<dbReference type="GO" id="GO:0003684">
    <property type="term" value="F:damaged DNA binding"/>
    <property type="evidence" value="ECO:0007669"/>
    <property type="project" value="InterPro"/>
</dbReference>
<dbReference type="InterPro" id="IPR003711">
    <property type="entry name" value="CarD-like/TRCF_RID"/>
</dbReference>
<dbReference type="SUPFAM" id="SSF52540">
    <property type="entry name" value="P-loop containing nucleoside triphosphate hydrolases"/>
    <property type="match status" value="3"/>
</dbReference>